<dbReference type="Proteomes" id="UP000199701">
    <property type="component" value="Unassembled WGS sequence"/>
</dbReference>
<evidence type="ECO:0000259" key="1">
    <source>
        <dbReference type="Pfam" id="PF02826"/>
    </source>
</evidence>
<dbReference type="AlphaFoldDB" id="A0A1I0QBI7"/>
<dbReference type="Gene3D" id="3.40.50.720">
    <property type="entry name" value="NAD(P)-binding Rossmann-like Domain"/>
    <property type="match status" value="1"/>
</dbReference>
<dbReference type="STRING" id="99656.SAMN05421659_107148"/>
<dbReference type="OrthoDB" id="8840764at2"/>
<feature type="domain" description="D-isomer specific 2-hydroxyacid dehydrogenase NAD-binding" evidence="1">
    <location>
        <begin position="142"/>
        <end position="233"/>
    </location>
</feature>
<evidence type="ECO:0000313" key="4">
    <source>
        <dbReference type="Proteomes" id="UP000199701"/>
    </source>
</evidence>
<evidence type="ECO:0000313" key="3">
    <source>
        <dbReference type="EMBL" id="SEW24162.1"/>
    </source>
</evidence>
<evidence type="ECO:0000259" key="2">
    <source>
        <dbReference type="Pfam" id="PF16924"/>
    </source>
</evidence>
<gene>
    <name evidence="3" type="ORF">SAMN05421659_107148</name>
</gene>
<feature type="domain" description="Dipicolinate synthase subunit A N-terminal" evidence="2">
    <location>
        <begin position="7"/>
        <end position="118"/>
    </location>
</feature>
<keyword evidence="4" id="KW-1185">Reference proteome</keyword>
<dbReference type="InterPro" id="IPR031629">
    <property type="entry name" value="DpaA_N"/>
</dbReference>
<reference evidence="3 4" key="1">
    <citation type="submission" date="2016-10" db="EMBL/GenBank/DDBJ databases">
        <authorList>
            <person name="de Groot N.N."/>
        </authorList>
    </citation>
    <scope>NUCLEOTIDE SEQUENCE [LARGE SCALE GENOMIC DNA]</scope>
    <source>
        <strain evidence="3 4">DSM 9179</strain>
    </source>
</reference>
<dbReference type="RefSeq" id="WP_092453764.1">
    <property type="nucleotide sequence ID" value="NZ_FOJI01000007.1"/>
</dbReference>
<dbReference type="Pfam" id="PF02826">
    <property type="entry name" value="2-Hacid_dh_C"/>
    <property type="match status" value="1"/>
</dbReference>
<dbReference type="Pfam" id="PF16924">
    <property type="entry name" value="DpaA_N"/>
    <property type="match status" value="1"/>
</dbReference>
<dbReference type="EMBL" id="FOJI01000007">
    <property type="protein sequence ID" value="SEW24162.1"/>
    <property type="molecule type" value="Genomic_DNA"/>
</dbReference>
<protein>
    <submittedName>
        <fullName evidence="3">Dipicolinate synthase subunit A</fullName>
    </submittedName>
</protein>
<sequence length="294" mass="32650">MTKKKSIAIIGGDMRLKYLADILLSKGLPTLCYGNSSMNDTAIITNSLNKIMEESTVLICPIPFSNDQEHIINLESKEDLTIKNFINGLQAHHIVIGGKFPIALKEYCCNKKITHYDLLENESFAINNAIATAEGAIMEAIKSSPVNIHNSKCLVLGYGRCGSVLANRLSNLNGNICILIRREIQAAVASSYGYSYCYEDQLDKRVQESDFIFNTIPTLILKENTLRLVNKDTTIIDIAAFPGGLDYEYVQSAGINAKLCLGIPGKIAPLASARFIYERVERIIYERTDIFLKN</sequence>
<dbReference type="NCBIfam" id="NF006162">
    <property type="entry name" value="PRK08306.1"/>
    <property type="match status" value="1"/>
</dbReference>
<organism evidence="3 4">
    <name type="scientific">[Clostridium] fimetarium</name>
    <dbReference type="NCBI Taxonomy" id="99656"/>
    <lineage>
        <taxon>Bacteria</taxon>
        <taxon>Bacillati</taxon>
        <taxon>Bacillota</taxon>
        <taxon>Clostridia</taxon>
        <taxon>Lachnospirales</taxon>
        <taxon>Lachnospiraceae</taxon>
    </lineage>
</organism>
<dbReference type="SUPFAM" id="SSF51735">
    <property type="entry name" value="NAD(P)-binding Rossmann-fold domains"/>
    <property type="match status" value="1"/>
</dbReference>
<proteinExistence type="predicted"/>
<accession>A0A1I0QBI7</accession>
<name>A0A1I0QBI7_9FIRM</name>
<dbReference type="InterPro" id="IPR036291">
    <property type="entry name" value="NAD(P)-bd_dom_sf"/>
</dbReference>
<dbReference type="InterPro" id="IPR006140">
    <property type="entry name" value="D-isomer_DH_NAD-bd"/>
</dbReference>
<dbReference type="GO" id="GO:0051287">
    <property type="term" value="F:NAD binding"/>
    <property type="evidence" value="ECO:0007669"/>
    <property type="project" value="InterPro"/>
</dbReference>